<dbReference type="OrthoDB" id="9770610at2"/>
<keyword evidence="13" id="KW-0328">Glycosyltransferase</keyword>
<dbReference type="InterPro" id="IPR007229">
    <property type="entry name" value="Nic_PRibTrfase-Fam"/>
</dbReference>
<dbReference type="GO" id="GO:0034355">
    <property type="term" value="P:NAD+ biosynthetic process via the salvage pathway"/>
    <property type="evidence" value="ECO:0007669"/>
    <property type="project" value="TreeGrafter"/>
</dbReference>
<dbReference type="InterPro" id="IPR041619">
    <property type="entry name" value="NAPRTase_C"/>
</dbReference>
<reference evidence="13 14" key="1">
    <citation type="submission" date="2019-02" db="EMBL/GenBank/DDBJ databases">
        <title>Bacterial novel species isolated from soil.</title>
        <authorList>
            <person name="Jung H.-Y."/>
        </authorList>
    </citation>
    <scope>NUCLEOTIDE SEQUENCE [LARGE SCALE GENOMIC DNA]</scope>
    <source>
        <strain evidence="13 14">1-3-3-3</strain>
    </source>
</reference>
<dbReference type="CDD" id="cd01570">
    <property type="entry name" value="NAPRTase_A"/>
    <property type="match status" value="1"/>
</dbReference>
<evidence type="ECO:0000256" key="6">
    <source>
        <dbReference type="ARBA" id="ARBA00022642"/>
    </source>
</evidence>
<keyword evidence="14" id="KW-1185">Reference proteome</keyword>
<keyword evidence="6 9" id="KW-0662">Pyridine nucleotide biosynthesis</keyword>
<keyword evidence="7 9" id="KW-0808">Transferase</keyword>
<dbReference type="InterPro" id="IPR040727">
    <property type="entry name" value="NAPRTase_N"/>
</dbReference>
<dbReference type="Proteomes" id="UP000294155">
    <property type="component" value="Unassembled WGS sequence"/>
</dbReference>
<evidence type="ECO:0000256" key="9">
    <source>
        <dbReference type="RuleBase" id="RU365100"/>
    </source>
</evidence>
<comment type="similarity">
    <text evidence="2 9">Belongs to the NAPRTase family.</text>
</comment>
<dbReference type="GO" id="GO:0004516">
    <property type="term" value="F:nicotinate phosphoribosyltransferase activity"/>
    <property type="evidence" value="ECO:0007669"/>
    <property type="project" value="UniProtKB-UniRule"/>
</dbReference>
<dbReference type="Gene3D" id="3.20.20.70">
    <property type="entry name" value="Aldolase class I"/>
    <property type="match status" value="1"/>
</dbReference>
<name>A0A4Q5L758_9BACT</name>
<proteinExistence type="inferred from homology"/>
<comment type="PTM">
    <text evidence="9">Transiently phosphorylated on a His residue during the reaction cycle. Phosphorylation strongly increases the affinity for substrates and increases the rate of nicotinate D-ribonucleotide production. Dephosphorylation regenerates the low-affinity form of the enzyme, leading to product release.</text>
</comment>
<dbReference type="InterPro" id="IPR006405">
    <property type="entry name" value="Nic_PRibTrfase_pncB"/>
</dbReference>
<comment type="caution">
    <text evidence="13">The sequence shown here is derived from an EMBL/GenBank/DDBJ whole genome shotgun (WGS) entry which is preliminary data.</text>
</comment>
<keyword evidence="4" id="KW-0597">Phosphoprotein</keyword>
<evidence type="ECO:0000256" key="7">
    <source>
        <dbReference type="ARBA" id="ARBA00022679"/>
    </source>
</evidence>
<dbReference type="AlphaFoldDB" id="A0A4Q5L758"/>
<dbReference type="EC" id="6.3.4.21" evidence="3 9"/>
<dbReference type="NCBIfam" id="NF006695">
    <property type="entry name" value="PRK09243.1-2"/>
    <property type="match status" value="1"/>
</dbReference>
<dbReference type="EMBL" id="SEWE01000057">
    <property type="protein sequence ID" value="RYU76404.1"/>
    <property type="molecule type" value="Genomic_DNA"/>
</dbReference>
<dbReference type="InterPro" id="IPR036068">
    <property type="entry name" value="Nicotinate_pribotase-like_C"/>
</dbReference>
<organism evidence="13 14">
    <name type="scientific">Hymenobacter persicinus</name>
    <dbReference type="NCBI Taxonomy" id="2025506"/>
    <lineage>
        <taxon>Bacteria</taxon>
        <taxon>Pseudomonadati</taxon>
        <taxon>Bacteroidota</taxon>
        <taxon>Cytophagia</taxon>
        <taxon>Cytophagales</taxon>
        <taxon>Hymenobacteraceae</taxon>
        <taxon>Hymenobacter</taxon>
    </lineage>
</organism>
<dbReference type="FunFam" id="3.20.20.70:FF:000076">
    <property type="entry name" value="Nicotinate phosphoribosyltransferase"/>
    <property type="match status" value="1"/>
</dbReference>
<evidence type="ECO:0000259" key="11">
    <source>
        <dbReference type="Pfam" id="PF17767"/>
    </source>
</evidence>
<comment type="catalytic activity">
    <reaction evidence="8 9">
        <text>5-phospho-alpha-D-ribose 1-diphosphate + nicotinate + ATP + H2O = nicotinate beta-D-ribonucleotide + ADP + phosphate + diphosphate</text>
        <dbReference type="Rhea" id="RHEA:36163"/>
        <dbReference type="ChEBI" id="CHEBI:15377"/>
        <dbReference type="ChEBI" id="CHEBI:30616"/>
        <dbReference type="ChEBI" id="CHEBI:32544"/>
        <dbReference type="ChEBI" id="CHEBI:33019"/>
        <dbReference type="ChEBI" id="CHEBI:43474"/>
        <dbReference type="ChEBI" id="CHEBI:57502"/>
        <dbReference type="ChEBI" id="CHEBI:58017"/>
        <dbReference type="ChEBI" id="CHEBI:456216"/>
        <dbReference type="EC" id="6.3.4.21"/>
    </reaction>
</comment>
<comment type="function">
    <text evidence="9">Catalyzes the first step in the biosynthesis of NAD from nicotinic acid, the ATP-dependent synthesis of beta-nicotinate D-ribonucleotide from nicotinate and 5-phospho-D-ribose 1-phosphate.</text>
</comment>
<dbReference type="Gene3D" id="3.20.140.10">
    <property type="entry name" value="nicotinate phosphoribosyltransferase"/>
    <property type="match status" value="1"/>
</dbReference>
<evidence type="ECO:0000256" key="8">
    <source>
        <dbReference type="ARBA" id="ARBA00048668"/>
    </source>
</evidence>
<dbReference type="InterPro" id="IPR013785">
    <property type="entry name" value="Aldolase_TIM"/>
</dbReference>
<dbReference type="NCBIfam" id="NF009131">
    <property type="entry name" value="PRK12484.1"/>
    <property type="match status" value="1"/>
</dbReference>
<dbReference type="GO" id="GO:0047280">
    <property type="term" value="F:nicotinamide phosphoribosyltransferase activity"/>
    <property type="evidence" value="ECO:0007669"/>
    <property type="project" value="UniProtKB-ARBA"/>
</dbReference>
<dbReference type="SUPFAM" id="SSF51690">
    <property type="entry name" value="Nicotinate/Quinolinate PRTase C-terminal domain-like"/>
    <property type="match status" value="1"/>
</dbReference>
<evidence type="ECO:0000256" key="2">
    <source>
        <dbReference type="ARBA" id="ARBA00010897"/>
    </source>
</evidence>
<dbReference type="Pfam" id="PF04095">
    <property type="entry name" value="NAPRTase"/>
    <property type="match status" value="1"/>
</dbReference>
<protein>
    <recommendedName>
        <fullName evidence="3 9">Nicotinate phosphoribosyltransferase</fullName>
        <ecNumber evidence="3 9">6.3.4.21</ecNumber>
    </recommendedName>
</protein>
<accession>A0A4Q5L758</accession>
<feature type="domain" description="Nicotinate phosphoribosyltransferase C-terminal" evidence="12">
    <location>
        <begin position="381"/>
        <end position="485"/>
    </location>
</feature>
<gene>
    <name evidence="13" type="ORF">EWM57_18695</name>
</gene>
<dbReference type="UniPathway" id="UPA00253">
    <property type="reaction ID" value="UER00457"/>
</dbReference>
<sequence length="500" mass="55621">MPSLNPSAPLSGLYAPSLSLVTDLYQLTMAYGYWQQGMQDREAVFHLYFRRAPFQGGYAVAAGLALAVDWLENFRFSAEDLDYLASLQGSKGTRLFPQEFLEYLRDLKFSCDIDAISEGTVVFGNEPLIRVQGPLLQAQLLETALLTLVNFQTLIATKAARIREAAGPTDQVLEFGLRRAQGFDGGIGASRAAYLGGVDATSNVLAGQLYGIPVKGTHAHSWVQAFGDEEKAFAAYAQAFPDDSVFLVDTFDTLEGVRHAISVARQMRAEGHELGGIRLDSGDLAYLSREARALLDEAGFPNTRIVASNDLEENLITSLKSQGARIDTWGIGTQLVTAYNQAALGGVYKLAALRREDGTDWDFTIKLSEQLVKTSIPGILQVRRYLNDYGKPRADMLYNTAQPLPEKLTLVDPSDYTRRRPVRPEAEYRELLEPVFRQGRRVLELPTLAESRAHAQREVQSLDPSIRRFLNPHTYPVGLELTLHDYRNELILEHRPQRPA</sequence>
<dbReference type="PIRSF" id="PIRSF000484">
    <property type="entry name" value="NAPRT"/>
    <property type="match status" value="1"/>
</dbReference>
<comment type="pathway">
    <text evidence="1 9">Cofactor biosynthesis; NAD(+) biosynthesis; nicotinate D-ribonucleotide from nicotinate: step 1/1.</text>
</comment>
<feature type="domain" description="Nicotinate/nicotinamide phosphoribosyltransferase" evidence="10">
    <location>
        <begin position="172"/>
        <end position="353"/>
    </location>
</feature>
<dbReference type="Pfam" id="PF17956">
    <property type="entry name" value="NAPRTase_C"/>
    <property type="match status" value="1"/>
</dbReference>
<dbReference type="Pfam" id="PF17767">
    <property type="entry name" value="NAPRTase_N"/>
    <property type="match status" value="1"/>
</dbReference>
<evidence type="ECO:0000256" key="4">
    <source>
        <dbReference type="ARBA" id="ARBA00022553"/>
    </source>
</evidence>
<evidence type="ECO:0000259" key="12">
    <source>
        <dbReference type="Pfam" id="PF17956"/>
    </source>
</evidence>
<dbReference type="PANTHER" id="PTHR11098:SF1">
    <property type="entry name" value="NICOTINATE PHOSPHORIBOSYLTRANSFERASE"/>
    <property type="match status" value="1"/>
</dbReference>
<evidence type="ECO:0000259" key="10">
    <source>
        <dbReference type="Pfam" id="PF04095"/>
    </source>
</evidence>
<feature type="domain" description="Nicotinate phosphoribosyltransferase N-terminal" evidence="11">
    <location>
        <begin position="20"/>
        <end position="150"/>
    </location>
</feature>
<dbReference type="GO" id="GO:0005829">
    <property type="term" value="C:cytosol"/>
    <property type="evidence" value="ECO:0007669"/>
    <property type="project" value="TreeGrafter"/>
</dbReference>
<evidence type="ECO:0000313" key="13">
    <source>
        <dbReference type="EMBL" id="RYU76404.1"/>
    </source>
</evidence>
<dbReference type="NCBIfam" id="TIGR01513">
    <property type="entry name" value="NAPRTase_put"/>
    <property type="match status" value="1"/>
</dbReference>
<keyword evidence="5 9" id="KW-0436">Ligase</keyword>
<evidence type="ECO:0000313" key="14">
    <source>
        <dbReference type="Proteomes" id="UP000294155"/>
    </source>
</evidence>
<dbReference type="SUPFAM" id="SSF54675">
    <property type="entry name" value="Nicotinate/Quinolinate PRTase N-terminal domain-like"/>
    <property type="match status" value="1"/>
</dbReference>
<evidence type="ECO:0000256" key="5">
    <source>
        <dbReference type="ARBA" id="ARBA00022598"/>
    </source>
</evidence>
<dbReference type="InterPro" id="IPR041525">
    <property type="entry name" value="N/Namide_PRibTrfase"/>
</dbReference>
<dbReference type="PANTHER" id="PTHR11098">
    <property type="entry name" value="NICOTINATE PHOSPHORIBOSYLTRANSFERASE"/>
    <property type="match status" value="1"/>
</dbReference>
<dbReference type="RefSeq" id="WP_129922832.1">
    <property type="nucleotide sequence ID" value="NZ_SEWE01000057.1"/>
</dbReference>
<evidence type="ECO:0000256" key="1">
    <source>
        <dbReference type="ARBA" id="ARBA00004952"/>
    </source>
</evidence>
<evidence type="ECO:0000256" key="3">
    <source>
        <dbReference type="ARBA" id="ARBA00013236"/>
    </source>
</evidence>